<organism evidence="1 2">
    <name type="scientific">Helicobacter pylori</name>
    <name type="common">Campylobacter pylori</name>
    <dbReference type="NCBI Taxonomy" id="210"/>
    <lineage>
        <taxon>Bacteria</taxon>
        <taxon>Pseudomonadati</taxon>
        <taxon>Campylobacterota</taxon>
        <taxon>Epsilonproteobacteria</taxon>
        <taxon>Campylobacterales</taxon>
        <taxon>Helicobacteraceae</taxon>
        <taxon>Helicobacter</taxon>
    </lineage>
</organism>
<protein>
    <submittedName>
        <fullName evidence="1">Uncharacterized protein</fullName>
    </submittedName>
</protein>
<name>A0AAW9KFP6_HELPX</name>
<evidence type="ECO:0000313" key="2">
    <source>
        <dbReference type="Proteomes" id="UP001294612"/>
    </source>
</evidence>
<comment type="caution">
    <text evidence="1">The sequence shown here is derived from an EMBL/GenBank/DDBJ whole genome shotgun (WGS) entry which is preliminary data.</text>
</comment>
<evidence type="ECO:0000313" key="1">
    <source>
        <dbReference type="EMBL" id="MDZ7551738.1"/>
    </source>
</evidence>
<feature type="non-terminal residue" evidence="1">
    <location>
        <position position="76"/>
    </location>
</feature>
<accession>A0AAW9KFP6</accession>
<reference evidence="1" key="1">
    <citation type="submission" date="2023-10" db="EMBL/GenBank/DDBJ databases">
        <title>First insite into the whole-genome sequence variations in clarithromycin resistant Helicobacter pylori clinical isolates in Russia.</title>
        <authorList>
            <person name="Starkova D.A."/>
            <person name="Svarval A.V."/>
            <person name="Polev D.E."/>
            <person name="Saitova A.T."/>
            <person name="Gladyshev N.S."/>
            <person name="Egorova S.A."/>
        </authorList>
    </citation>
    <scope>NUCLEOTIDE SEQUENCE</scope>
    <source>
        <strain evidence="1">HP290</strain>
    </source>
</reference>
<gene>
    <name evidence="1" type="ORF">RGC63_08685</name>
</gene>
<proteinExistence type="predicted"/>
<feature type="non-terminal residue" evidence="1">
    <location>
        <position position="1"/>
    </location>
</feature>
<dbReference type="EMBL" id="JAXMRN010000217">
    <property type="protein sequence ID" value="MDZ7551738.1"/>
    <property type="molecule type" value="Genomic_DNA"/>
</dbReference>
<sequence length="76" mass="9076">QFKLSNKDITAIRNTYKKDKKSMEIDLYGIAINFQRIDNFSVILEKWIVFYIKDNRDFQLASILDIINKKDPIIHL</sequence>
<dbReference type="AlphaFoldDB" id="A0AAW9KFP6"/>
<dbReference type="Proteomes" id="UP001294612">
    <property type="component" value="Unassembled WGS sequence"/>
</dbReference>